<evidence type="ECO:0000313" key="4">
    <source>
        <dbReference type="Proteomes" id="UP000808337"/>
    </source>
</evidence>
<dbReference type="SUPFAM" id="SSF117916">
    <property type="entry name" value="Fe-S cluster assembly (FSCA) domain-like"/>
    <property type="match status" value="1"/>
</dbReference>
<accession>A0A9D7XS29</accession>
<evidence type="ECO:0000259" key="2">
    <source>
        <dbReference type="Pfam" id="PF01106"/>
    </source>
</evidence>
<dbReference type="PANTHER" id="PTHR11178">
    <property type="entry name" value="IRON-SULFUR CLUSTER SCAFFOLD PROTEIN NFU-RELATED"/>
    <property type="match status" value="1"/>
</dbReference>
<gene>
    <name evidence="3" type="ORF">IPP15_02620</name>
</gene>
<dbReference type="Gene3D" id="3.30.300.130">
    <property type="entry name" value="Fe-S cluster assembly (FSCA)"/>
    <property type="match status" value="1"/>
</dbReference>
<name>A0A9D7XS29_9BACT</name>
<reference evidence="3 4" key="1">
    <citation type="submission" date="2020-10" db="EMBL/GenBank/DDBJ databases">
        <title>Connecting structure to function with the recovery of over 1000 high-quality activated sludge metagenome-assembled genomes encoding full-length rRNA genes using long-read sequencing.</title>
        <authorList>
            <person name="Singleton C.M."/>
            <person name="Petriglieri F."/>
            <person name="Kristensen J.M."/>
            <person name="Kirkegaard R.H."/>
            <person name="Michaelsen T.Y."/>
            <person name="Andersen M.H."/>
            <person name="Karst S.M."/>
            <person name="Dueholm M.S."/>
            <person name="Nielsen P.H."/>
            <person name="Albertsen M."/>
        </authorList>
    </citation>
    <scope>NUCLEOTIDE SEQUENCE [LARGE SCALE GENOMIC DNA]</scope>
    <source>
        <strain evidence="3">Ribe_18-Q3-R11-54_MAXAC.273</strain>
    </source>
</reference>
<proteinExistence type="inferred from homology"/>
<evidence type="ECO:0000313" key="3">
    <source>
        <dbReference type="EMBL" id="MBK9981312.1"/>
    </source>
</evidence>
<dbReference type="GO" id="GO:0005506">
    <property type="term" value="F:iron ion binding"/>
    <property type="evidence" value="ECO:0007669"/>
    <property type="project" value="InterPro"/>
</dbReference>
<dbReference type="GO" id="GO:0016226">
    <property type="term" value="P:iron-sulfur cluster assembly"/>
    <property type="evidence" value="ECO:0007669"/>
    <property type="project" value="InterPro"/>
</dbReference>
<protein>
    <submittedName>
        <fullName evidence="3">NifU family protein</fullName>
    </submittedName>
</protein>
<dbReference type="PANTHER" id="PTHR11178:SF25">
    <property type="entry name" value="NIFU-LIKE PROTEIN 3, CHLOROPLASTIC"/>
    <property type="match status" value="1"/>
</dbReference>
<dbReference type="InterPro" id="IPR001075">
    <property type="entry name" value="NIF_FeS_clus_asmbl_NifU_C"/>
</dbReference>
<sequence>MSDLEKTHLLHQIELALDDVRPHLAVDGGDVAVVELTEEMTLKVRWMGACESCSMSAMTMRAGVEQIVKARLPQILSVIAINSLKS</sequence>
<comment type="similarity">
    <text evidence="1">Belongs to the NifU family.</text>
</comment>
<comment type="caution">
    <text evidence="3">The sequence shown here is derived from an EMBL/GenBank/DDBJ whole genome shotgun (WGS) entry which is preliminary data.</text>
</comment>
<dbReference type="Pfam" id="PF01106">
    <property type="entry name" value="NifU"/>
    <property type="match status" value="1"/>
</dbReference>
<dbReference type="GO" id="GO:0051536">
    <property type="term" value="F:iron-sulfur cluster binding"/>
    <property type="evidence" value="ECO:0007669"/>
    <property type="project" value="InterPro"/>
</dbReference>
<dbReference type="InterPro" id="IPR034904">
    <property type="entry name" value="FSCA_dom_sf"/>
</dbReference>
<organism evidence="3 4">
    <name type="scientific">Candidatus Opimibacter skivensis</name>
    <dbReference type="NCBI Taxonomy" id="2982028"/>
    <lineage>
        <taxon>Bacteria</taxon>
        <taxon>Pseudomonadati</taxon>
        <taxon>Bacteroidota</taxon>
        <taxon>Saprospiria</taxon>
        <taxon>Saprospirales</taxon>
        <taxon>Saprospiraceae</taxon>
        <taxon>Candidatus Opimibacter</taxon>
    </lineage>
</organism>
<evidence type="ECO:0000256" key="1">
    <source>
        <dbReference type="ARBA" id="ARBA00006420"/>
    </source>
</evidence>
<feature type="domain" description="NIF system FeS cluster assembly NifU C-terminal" evidence="2">
    <location>
        <begin position="13"/>
        <end position="79"/>
    </location>
</feature>
<dbReference type="AlphaFoldDB" id="A0A9D7XS29"/>
<dbReference type="EMBL" id="JADKGY010000001">
    <property type="protein sequence ID" value="MBK9981312.1"/>
    <property type="molecule type" value="Genomic_DNA"/>
</dbReference>
<dbReference type="Proteomes" id="UP000808337">
    <property type="component" value="Unassembled WGS sequence"/>
</dbReference>